<sequence length="107" mass="12358">MSLQRQFYLIARNLDRVDDDIRHRLLDVSPKLFELAADIAQFPPSLQPEFREIIAILTEVQPIFSSRRNTSILFDREGLGSVGRKTATNLAQRILSLANEFKEKEEE</sequence>
<accession>A0A3B1DHC8</accession>
<proteinExistence type="predicted"/>
<organism evidence="1">
    <name type="scientific">hydrothermal vent metagenome</name>
    <dbReference type="NCBI Taxonomy" id="652676"/>
    <lineage>
        <taxon>unclassified sequences</taxon>
        <taxon>metagenomes</taxon>
        <taxon>ecological metagenomes</taxon>
    </lineage>
</organism>
<protein>
    <submittedName>
        <fullName evidence="1">Uncharacterized protein</fullName>
    </submittedName>
</protein>
<gene>
    <name evidence="1" type="ORF">MNBD_PLANCTO02-74</name>
</gene>
<dbReference type="EMBL" id="UOGL01000586">
    <property type="protein sequence ID" value="VAX41789.1"/>
    <property type="molecule type" value="Genomic_DNA"/>
</dbReference>
<evidence type="ECO:0000313" key="1">
    <source>
        <dbReference type="EMBL" id="VAX41789.1"/>
    </source>
</evidence>
<dbReference type="AlphaFoldDB" id="A0A3B1DHC8"/>
<reference evidence="1" key="1">
    <citation type="submission" date="2018-06" db="EMBL/GenBank/DDBJ databases">
        <authorList>
            <person name="Zhirakovskaya E."/>
        </authorList>
    </citation>
    <scope>NUCLEOTIDE SEQUENCE</scope>
</reference>
<name>A0A3B1DHC8_9ZZZZ</name>